<protein>
    <submittedName>
        <fullName evidence="2">Uncharacterized protein</fullName>
    </submittedName>
</protein>
<dbReference type="EMBL" id="ML213512">
    <property type="protein sequence ID" value="TFK50735.1"/>
    <property type="molecule type" value="Genomic_DNA"/>
</dbReference>
<feature type="compositionally biased region" description="Low complexity" evidence="1">
    <location>
        <begin position="45"/>
        <end position="55"/>
    </location>
</feature>
<dbReference type="Proteomes" id="UP000305948">
    <property type="component" value="Unassembled WGS sequence"/>
</dbReference>
<evidence type="ECO:0000313" key="2">
    <source>
        <dbReference type="EMBL" id="TFK50735.1"/>
    </source>
</evidence>
<dbReference type="OrthoDB" id="2959034at2759"/>
<evidence type="ECO:0000313" key="3">
    <source>
        <dbReference type="Proteomes" id="UP000305948"/>
    </source>
</evidence>
<feature type="region of interest" description="Disordered" evidence="1">
    <location>
        <begin position="1"/>
        <end position="56"/>
    </location>
</feature>
<proteinExistence type="predicted"/>
<sequence length="450" mass="48133">MIMDKVPLPEDPTPEDAPPSYDSLGGSSSAAGPEEKPKSVTDEPSSGSRSTGSLSNANGVLKASRLKSKSWLPFGLGATRTGRQVRATILNLLHGIITQLSEDETDGKADENAIGVLESCADTSIVHDISFSSLLQEKSIEGHTPIYWAILKRPTPRHSTRRSHSKSRAAGSSSSIYTAFDEEADGTSRGPGRALVFNLLKFSAPLTEATKSEIRLACMLNSDDALFQCIRSTAVFAPVVGTDQILFGAGMLGAVDALSELARGIGSKDRVRAVHMTDDDTALAAHFEVPLFQKRMSVGGRIPLDFVGKGRIFRLTFLVSTSYEVVSGKMLEPGTWLVSLEILEGSPPTWIDSRVVIPESRDTLSSPPDTPSASGFRSKAKAKPTISLRLKSSMQLTPGKHTGIIQTTLDDSLMGSNLMLAGARYFTADGTLHGVLEIRLVKAETDCVIC</sequence>
<organism evidence="2 3">
    <name type="scientific">Heliocybe sulcata</name>
    <dbReference type="NCBI Taxonomy" id="5364"/>
    <lineage>
        <taxon>Eukaryota</taxon>
        <taxon>Fungi</taxon>
        <taxon>Dikarya</taxon>
        <taxon>Basidiomycota</taxon>
        <taxon>Agaricomycotina</taxon>
        <taxon>Agaricomycetes</taxon>
        <taxon>Gloeophyllales</taxon>
        <taxon>Gloeophyllaceae</taxon>
        <taxon>Heliocybe</taxon>
    </lineage>
</organism>
<keyword evidence="3" id="KW-1185">Reference proteome</keyword>
<evidence type="ECO:0000256" key="1">
    <source>
        <dbReference type="SAM" id="MobiDB-lite"/>
    </source>
</evidence>
<reference evidence="2 3" key="1">
    <citation type="journal article" date="2019" name="Nat. Ecol. Evol.">
        <title>Megaphylogeny resolves global patterns of mushroom evolution.</title>
        <authorList>
            <person name="Varga T."/>
            <person name="Krizsan K."/>
            <person name="Foldi C."/>
            <person name="Dima B."/>
            <person name="Sanchez-Garcia M."/>
            <person name="Sanchez-Ramirez S."/>
            <person name="Szollosi G.J."/>
            <person name="Szarkandi J.G."/>
            <person name="Papp V."/>
            <person name="Albert L."/>
            <person name="Andreopoulos W."/>
            <person name="Angelini C."/>
            <person name="Antonin V."/>
            <person name="Barry K.W."/>
            <person name="Bougher N.L."/>
            <person name="Buchanan P."/>
            <person name="Buyck B."/>
            <person name="Bense V."/>
            <person name="Catcheside P."/>
            <person name="Chovatia M."/>
            <person name="Cooper J."/>
            <person name="Damon W."/>
            <person name="Desjardin D."/>
            <person name="Finy P."/>
            <person name="Geml J."/>
            <person name="Haridas S."/>
            <person name="Hughes K."/>
            <person name="Justo A."/>
            <person name="Karasinski D."/>
            <person name="Kautmanova I."/>
            <person name="Kiss B."/>
            <person name="Kocsube S."/>
            <person name="Kotiranta H."/>
            <person name="LaButti K.M."/>
            <person name="Lechner B.E."/>
            <person name="Liimatainen K."/>
            <person name="Lipzen A."/>
            <person name="Lukacs Z."/>
            <person name="Mihaltcheva S."/>
            <person name="Morgado L.N."/>
            <person name="Niskanen T."/>
            <person name="Noordeloos M.E."/>
            <person name="Ohm R.A."/>
            <person name="Ortiz-Santana B."/>
            <person name="Ovrebo C."/>
            <person name="Racz N."/>
            <person name="Riley R."/>
            <person name="Savchenko A."/>
            <person name="Shiryaev A."/>
            <person name="Soop K."/>
            <person name="Spirin V."/>
            <person name="Szebenyi C."/>
            <person name="Tomsovsky M."/>
            <person name="Tulloss R.E."/>
            <person name="Uehling J."/>
            <person name="Grigoriev I.V."/>
            <person name="Vagvolgyi C."/>
            <person name="Papp T."/>
            <person name="Martin F.M."/>
            <person name="Miettinen O."/>
            <person name="Hibbett D.S."/>
            <person name="Nagy L.G."/>
        </authorList>
    </citation>
    <scope>NUCLEOTIDE SEQUENCE [LARGE SCALE GENOMIC DNA]</scope>
    <source>
        <strain evidence="2 3">OMC1185</strain>
    </source>
</reference>
<name>A0A5C3N122_9AGAM</name>
<dbReference type="AlphaFoldDB" id="A0A5C3N122"/>
<feature type="region of interest" description="Disordered" evidence="1">
    <location>
        <begin position="360"/>
        <end position="384"/>
    </location>
</feature>
<gene>
    <name evidence="2" type="ORF">OE88DRAFT_1659768</name>
</gene>
<feature type="compositionally biased region" description="Polar residues" evidence="1">
    <location>
        <begin position="363"/>
        <end position="375"/>
    </location>
</feature>
<accession>A0A5C3N122</accession>